<keyword evidence="11" id="KW-1185">Reference proteome</keyword>
<dbReference type="SMART" id="SM00823">
    <property type="entry name" value="PKS_PP"/>
    <property type="match status" value="1"/>
</dbReference>
<dbReference type="SUPFAM" id="SSF53474">
    <property type="entry name" value="alpha/beta-Hydrolases"/>
    <property type="match status" value="1"/>
</dbReference>
<keyword evidence="7" id="KW-0012">Acyltransferase</keyword>
<dbReference type="PANTHER" id="PTHR43775">
    <property type="entry name" value="FATTY ACID SYNTHASE"/>
    <property type="match status" value="1"/>
</dbReference>
<dbReference type="Pfam" id="PF18369">
    <property type="entry name" value="PKS_DE"/>
    <property type="match status" value="1"/>
</dbReference>
<proteinExistence type="predicted"/>
<dbReference type="SMART" id="SM00825">
    <property type="entry name" value="PKS_KS"/>
    <property type="match status" value="1"/>
</dbReference>
<evidence type="ECO:0000256" key="7">
    <source>
        <dbReference type="ARBA" id="ARBA00023315"/>
    </source>
</evidence>
<dbReference type="SUPFAM" id="SSF53901">
    <property type="entry name" value="Thiolase-like"/>
    <property type="match status" value="1"/>
</dbReference>
<dbReference type="SUPFAM" id="SSF55048">
    <property type="entry name" value="Probable ACP-binding domain of malonyl-CoA ACP transacylase"/>
    <property type="match status" value="1"/>
</dbReference>
<keyword evidence="5" id="KW-0045">Antibiotic biosynthesis</keyword>
<protein>
    <recommendedName>
        <fullName evidence="12">Polyketide synthase</fullName>
    </recommendedName>
</protein>
<keyword evidence="4" id="KW-0808">Transferase</keyword>
<dbReference type="CDD" id="cd08952">
    <property type="entry name" value="KR_1_SDR_x"/>
    <property type="match status" value="1"/>
</dbReference>
<dbReference type="InterPro" id="IPR016036">
    <property type="entry name" value="Malonyl_transacylase_ACP-bd"/>
</dbReference>
<dbReference type="InterPro" id="IPR020806">
    <property type="entry name" value="PKS_PP-bd"/>
</dbReference>
<dbReference type="Pfam" id="PF16197">
    <property type="entry name" value="KAsynt_C_assoc"/>
    <property type="match status" value="1"/>
</dbReference>
<keyword evidence="6" id="KW-0511">Multifunctional enzyme</keyword>
<dbReference type="SMART" id="SM00827">
    <property type="entry name" value="PKS_AT"/>
    <property type="match status" value="1"/>
</dbReference>
<dbReference type="InterPro" id="IPR009081">
    <property type="entry name" value="PP-bd_ACP"/>
</dbReference>
<evidence type="ECO:0008006" key="12">
    <source>
        <dbReference type="Google" id="ProtNLM"/>
    </source>
</evidence>
<dbReference type="SUPFAM" id="SSF51735">
    <property type="entry name" value="NAD(P)-binding Rossmann-fold domains"/>
    <property type="match status" value="2"/>
</dbReference>
<dbReference type="SUPFAM" id="SSF52151">
    <property type="entry name" value="FabD/lysophospholipase-like"/>
    <property type="match status" value="1"/>
</dbReference>
<dbReference type="PROSITE" id="PS00606">
    <property type="entry name" value="KS3_1"/>
    <property type="match status" value="1"/>
</dbReference>
<keyword evidence="3" id="KW-0597">Phosphoprotein</keyword>
<dbReference type="InterPro" id="IPR016039">
    <property type="entry name" value="Thiolase-like"/>
</dbReference>
<dbReference type="InterPro" id="IPR032821">
    <property type="entry name" value="PKS_assoc"/>
</dbReference>
<accession>A0ABP6M3X6</accession>
<dbReference type="InterPro" id="IPR020841">
    <property type="entry name" value="PKS_Beta-ketoAc_synthase_dom"/>
</dbReference>
<dbReference type="InterPro" id="IPR014031">
    <property type="entry name" value="Ketoacyl_synth_C"/>
</dbReference>
<dbReference type="InterPro" id="IPR001031">
    <property type="entry name" value="Thioesterase"/>
</dbReference>
<dbReference type="Pfam" id="PF08990">
    <property type="entry name" value="Docking"/>
    <property type="match status" value="1"/>
</dbReference>
<dbReference type="InterPro" id="IPR016035">
    <property type="entry name" value="Acyl_Trfase/lysoPLipase"/>
</dbReference>
<dbReference type="Gene3D" id="6.10.140.1830">
    <property type="match status" value="1"/>
</dbReference>
<dbReference type="InterPro" id="IPR014043">
    <property type="entry name" value="Acyl_transferase_dom"/>
</dbReference>
<dbReference type="InterPro" id="IPR036736">
    <property type="entry name" value="ACP-like_sf"/>
</dbReference>
<dbReference type="Pfam" id="PF00109">
    <property type="entry name" value="ketoacyl-synt"/>
    <property type="match status" value="1"/>
</dbReference>
<gene>
    <name evidence="10" type="ORF">GCM10010448_67480</name>
</gene>
<dbReference type="NCBIfam" id="NF045894">
    <property type="entry name" value="PKS_plus_SDR"/>
    <property type="match status" value="1"/>
</dbReference>
<dbReference type="CDD" id="cd00833">
    <property type="entry name" value="PKS"/>
    <property type="match status" value="1"/>
</dbReference>
<dbReference type="InterPro" id="IPR036291">
    <property type="entry name" value="NAD(P)-bd_dom_sf"/>
</dbReference>
<dbReference type="Pfam" id="PF08659">
    <property type="entry name" value="KR"/>
    <property type="match status" value="1"/>
</dbReference>
<dbReference type="Gene3D" id="3.30.70.3290">
    <property type="match status" value="1"/>
</dbReference>
<name>A0ABP6M3X6_9ACTN</name>
<dbReference type="Pfam" id="PF02801">
    <property type="entry name" value="Ketoacyl-synt_C"/>
    <property type="match status" value="1"/>
</dbReference>
<dbReference type="InterPro" id="IPR041618">
    <property type="entry name" value="PKS_DE"/>
</dbReference>
<dbReference type="PROSITE" id="PS00012">
    <property type="entry name" value="PHOSPHOPANTETHEINE"/>
    <property type="match status" value="1"/>
</dbReference>
<dbReference type="SMART" id="SM00822">
    <property type="entry name" value="PKS_KR"/>
    <property type="match status" value="1"/>
</dbReference>
<dbReference type="InterPro" id="IPR001227">
    <property type="entry name" value="Ac_transferase_dom_sf"/>
</dbReference>
<dbReference type="Gene3D" id="1.10.1200.10">
    <property type="entry name" value="ACP-like"/>
    <property type="match status" value="1"/>
</dbReference>
<evidence type="ECO:0000259" key="9">
    <source>
        <dbReference type="PROSITE" id="PS52004"/>
    </source>
</evidence>
<evidence type="ECO:0000256" key="1">
    <source>
        <dbReference type="ARBA" id="ARBA00001957"/>
    </source>
</evidence>
<dbReference type="SMART" id="SM00824">
    <property type="entry name" value="PKS_TE"/>
    <property type="match status" value="1"/>
</dbReference>
<sequence>MNAIPDEKKLRDYLKRVTVELTASRRRLKEEQDKHHEPIAIVGMSCRFPGGVRSPEELWRVVESGADVIAGFPTDRGWDEDLYDPDPDRPGRTVTQQGGFLYEAAEFDAEFFGISPREALAMDPQQRLFLEVSWEALERAGIDPLTLRGSRTGVYAGCVTDDYQLTLQQAPGEIEGYKMTGAARSVLSGRVSYTFGLEGPAVTVDTACSSSLVALDLAAQALRRDDCSMALVGGVTILATPTEFVNFSRQRGFSPDGRCKAFSASADGTGWAEGVGVLVVERLSDAVRRGHRVLAVVRGTAVNQDGASNGLTAPNGPSQQRVIQRALAGAGLAGGEVDAVEAHGTGTRLGDPIEAQALLATYGQDRADEPLWLGSIKSNIGHTLAAAGMAGVIKMVMAMRHGVLPRTLHVDEPTPFVDWESGAVRLLTEQRPWPSTGRPRRSAVSAFGMSGTNAHVVLEQAPAEETSPAPEQQTPHAAPAVLPFLVSGRSQDALKAQAARLAGHLSAPAGDSPADIGHSLATTRAMLDHRAVVIGGDPATVRAGLTALAAGEAHPQLVKGATRDHGRTVFVFPGQGSQWAGMAVELLDTAPVFARRLRECARAVGAHVDWDVEDVLREREGAPSLDRIEVVQPVLFSVMVSLAELWRSHGVEPDAVVGHSQGEIAAAAVSGALTLEDAARLIVLRSQLFADELVGRGAVASVGIAKAALEPRLQPYGDALSIAGVNSPQLVTVAGEPKALEELVSTLVDEGVRARIIPATVASHCSQVDRLRGRIAELLDFVRPRAGRVPLYSTVTGEVLDGTELTADYWFENCRRPVGFELVVRRLLSDGFGVFVESSSHPVLALSVEETAESAESDPIVIGTLRRDQGGLERFYSSLGELHVRGVRVDWTPAFAGTTARRVELPTYAFQRRRYWVEATAERDTTSADAIETAFWETVDREDLESLASTLGVDAGPLGAVLPALASWRRSSRPDPELDSLRYRTAWQAVGDPLPTALTGTWLVAVPAAAEGSPLVRSVVRALEDSGARTLTLVVEPGADRQGLTGRLREATDGEPPSGVLSLLPLDGTADESRPALPHGLAGTLLLLQALSDAGFDRRVWSVTRGAVATGGVDRVEDPVQAQVWGLGEVARLEVPHLWAGVVDLPGAPTQRDLARLTAVLGGAGEESRLAVRPHGLFARRLVRAPRGSGGAATGRWEPRGTVLITGGTHGPGAHLARRLAGSGAEHLLLTAAPGAPSDGAEDLVAELRALGTRVTVSAADPADRSALAEALAGIPDQAPLTAVFHTAGLLEEEALGTLTPAGLENVLRTRTLGGRHLHELTRNHDLSAFVLFSSVAAALGGGLGLAGHAAAGAYLDALAEHRRAQGLPATSLAWGVWDEEPDEAEAAAAAETRRERLTRRGLPPITPRRALTALWQALGEDASTLVLADVDWDLYVRVLAGGRPGPLLGGIPEVSRALQGAGSPGADRATAALARFREAGPAERHGLLLDLVRAEIADLLGHTDPEAVDVHRDFLELGMDSVGAVALRNRLDSVLGRKLPARTVLDRRTPDALARFLRDELGRDDDAVAAAGPEDDLGERYLRAVAEGRADALRGRIAAAAAGRPSFDVPAPSDVPEAVVLAKGARQPSLICFPTVLATSGPHQFARFAAPFAGDREVSALSLPGFLAGQRLPATLEAITVAAAEAVGRRADGAPFALVGYSSGGLLAHAVTARLESEGVCPEALILLDTYLPDSEVLAELSPALMDGMARRLGDFAPLSSERVTAMGGYLDLVAGWQSADVKAPVLLVRPARPVSGAPEPRDGGWQSTWQWRHEAREVPGDHFSMIEEHAATTARAVLTWLEDTAPAVTPATTAAAKERSA</sequence>
<feature type="domain" description="Carrier" evidence="8">
    <location>
        <begin position="1487"/>
        <end position="1562"/>
    </location>
</feature>
<dbReference type="InterPro" id="IPR006162">
    <property type="entry name" value="Ppantetheine_attach_site"/>
</dbReference>
<keyword evidence="2" id="KW-0596">Phosphopantetheine</keyword>
<reference evidence="11" key="1">
    <citation type="journal article" date="2019" name="Int. J. Syst. Evol. Microbiol.">
        <title>The Global Catalogue of Microorganisms (GCM) 10K type strain sequencing project: providing services to taxonomists for standard genome sequencing and annotation.</title>
        <authorList>
            <consortium name="The Broad Institute Genomics Platform"/>
            <consortium name="The Broad Institute Genome Sequencing Center for Infectious Disease"/>
            <person name="Wu L."/>
            <person name="Ma J."/>
        </authorList>
    </citation>
    <scope>NUCLEOTIDE SEQUENCE [LARGE SCALE GENOMIC DNA]</scope>
    <source>
        <strain evidence="11">JCM 9091</strain>
    </source>
</reference>
<dbReference type="InterPro" id="IPR057326">
    <property type="entry name" value="KR_dom"/>
</dbReference>
<comment type="cofactor">
    <cofactor evidence="1">
        <name>pantetheine 4'-phosphate</name>
        <dbReference type="ChEBI" id="CHEBI:47942"/>
    </cofactor>
</comment>
<comment type="caution">
    <text evidence="10">The sequence shown here is derived from an EMBL/GenBank/DDBJ whole genome shotgun (WGS) entry which is preliminary data.</text>
</comment>
<evidence type="ECO:0000256" key="5">
    <source>
        <dbReference type="ARBA" id="ARBA00023194"/>
    </source>
</evidence>
<evidence type="ECO:0000256" key="4">
    <source>
        <dbReference type="ARBA" id="ARBA00022679"/>
    </source>
</evidence>
<evidence type="ECO:0000256" key="3">
    <source>
        <dbReference type="ARBA" id="ARBA00022553"/>
    </source>
</evidence>
<dbReference type="InterPro" id="IPR020802">
    <property type="entry name" value="TesA-like"/>
</dbReference>
<dbReference type="Proteomes" id="UP001501532">
    <property type="component" value="Unassembled WGS sequence"/>
</dbReference>
<dbReference type="PROSITE" id="PS50075">
    <property type="entry name" value="CARRIER"/>
    <property type="match status" value="1"/>
</dbReference>
<dbReference type="InterPro" id="IPR015083">
    <property type="entry name" value="NorB/c/GfsB-D-like_docking"/>
</dbReference>
<evidence type="ECO:0000256" key="2">
    <source>
        <dbReference type="ARBA" id="ARBA00022450"/>
    </source>
</evidence>
<dbReference type="Gene3D" id="3.40.47.10">
    <property type="match status" value="1"/>
</dbReference>
<feature type="domain" description="Ketosynthase family 3 (KS3)" evidence="9">
    <location>
        <begin position="36"/>
        <end position="460"/>
    </location>
</feature>
<dbReference type="Gene3D" id="3.40.366.10">
    <property type="entry name" value="Malonyl-Coenzyme A Acyl Carrier Protein, domain 2"/>
    <property type="match status" value="1"/>
</dbReference>
<dbReference type="InterPro" id="IPR050091">
    <property type="entry name" value="PKS_NRPS_Biosynth_Enz"/>
</dbReference>
<dbReference type="PANTHER" id="PTHR43775:SF51">
    <property type="entry name" value="INACTIVE PHENOLPHTHIOCEROL SYNTHESIS POLYKETIDE SYNTHASE TYPE I PKS1-RELATED"/>
    <property type="match status" value="1"/>
</dbReference>
<dbReference type="EMBL" id="BAAAUF010000088">
    <property type="protein sequence ID" value="GAA3075723.1"/>
    <property type="molecule type" value="Genomic_DNA"/>
</dbReference>
<dbReference type="InterPro" id="IPR029058">
    <property type="entry name" value="AB_hydrolase_fold"/>
</dbReference>
<evidence type="ECO:0000313" key="11">
    <source>
        <dbReference type="Proteomes" id="UP001501532"/>
    </source>
</evidence>
<dbReference type="Pfam" id="PF00550">
    <property type="entry name" value="PP-binding"/>
    <property type="match status" value="1"/>
</dbReference>
<dbReference type="Pfam" id="PF00698">
    <property type="entry name" value="Acyl_transf_1"/>
    <property type="match status" value="1"/>
</dbReference>
<dbReference type="Gene3D" id="3.40.50.1820">
    <property type="entry name" value="alpha/beta hydrolase"/>
    <property type="match status" value="1"/>
</dbReference>
<dbReference type="InterPro" id="IPR018201">
    <property type="entry name" value="Ketoacyl_synth_AS"/>
</dbReference>
<dbReference type="InterPro" id="IPR013968">
    <property type="entry name" value="PKS_KR"/>
</dbReference>
<dbReference type="SUPFAM" id="SSF47336">
    <property type="entry name" value="ACP-like"/>
    <property type="match status" value="1"/>
</dbReference>
<evidence type="ECO:0000256" key="6">
    <source>
        <dbReference type="ARBA" id="ARBA00023268"/>
    </source>
</evidence>
<dbReference type="Gene3D" id="3.40.50.720">
    <property type="entry name" value="NAD(P)-binding Rossmann-like Domain"/>
    <property type="match status" value="1"/>
</dbReference>
<evidence type="ECO:0000259" key="8">
    <source>
        <dbReference type="PROSITE" id="PS50075"/>
    </source>
</evidence>
<dbReference type="RefSeq" id="WP_344416902.1">
    <property type="nucleotide sequence ID" value="NZ_BAAAUF010000088.1"/>
</dbReference>
<evidence type="ECO:0000313" key="10">
    <source>
        <dbReference type="EMBL" id="GAA3075723.1"/>
    </source>
</evidence>
<dbReference type="PROSITE" id="PS52004">
    <property type="entry name" value="KS3_2"/>
    <property type="match status" value="1"/>
</dbReference>
<organism evidence="10 11">
    <name type="scientific">Streptomyces glomeratus</name>
    <dbReference type="NCBI Taxonomy" id="284452"/>
    <lineage>
        <taxon>Bacteria</taxon>
        <taxon>Bacillati</taxon>
        <taxon>Actinomycetota</taxon>
        <taxon>Actinomycetes</taxon>
        <taxon>Kitasatosporales</taxon>
        <taxon>Streptomycetaceae</taxon>
        <taxon>Streptomyces</taxon>
    </lineage>
</organism>
<dbReference type="Pfam" id="PF00975">
    <property type="entry name" value="Thioesterase"/>
    <property type="match status" value="1"/>
</dbReference>
<dbReference type="InterPro" id="IPR014030">
    <property type="entry name" value="Ketoacyl_synth_N"/>
</dbReference>